<feature type="region of interest" description="Disordered" evidence="2">
    <location>
        <begin position="394"/>
        <end position="450"/>
    </location>
</feature>
<keyword evidence="5" id="KW-1185">Reference proteome</keyword>
<accession>A0ABR4GU96</accession>
<dbReference type="PANTHER" id="PTHR38422:SF1">
    <property type="entry name" value="SOMETHING ABOUT SILENCING PROTEIN 4"/>
    <property type="match status" value="1"/>
</dbReference>
<evidence type="ECO:0000256" key="1">
    <source>
        <dbReference type="SAM" id="Coils"/>
    </source>
</evidence>
<sequence length="805" mass="89639">MLRTLLISATAVGAGSIAAFVYVSNWKQSLASKIIHSSQRGQIPPSTPRNISSLPSDIDIFSSKYFVLYDYASISTPRNTLPDLDPSALLTMLLRRNMSSFASSPQARILKFMASDPETQQSFDANRLRNLDFKEGDLVCNAYQIKLRTEDKAEFELKFGVQGRLVVRAEVRGDDVIFHNETIMWRERESKSKLPLERGLAQWVHELTAAQLPSFLYSLLFPGSPMTSTAIMAVRSRSSLRVLRSDPNDAGENSVQPPPTKRPRLHRPTTSRRQGSSPDLLDTTIETPPSSSSTKLRRPRPLFALSSAHPTSSPPPHAGTPRARNLRVHHHDTPTSTHAALYLNGGRESPDPLDTISPAPTVTFKTTPKPSNTPTSAAYRQRRITQFLKPATEPVAIPEPPKPKTPRVPKGNAAPTPPEDPVSVPTATATADGAMPEKRRSLRSHDGGSRVRSELALYFPNYEELMSLEPPKTEFLTGNTTIKLINDLHEPPIPPSAFSGPDVDTPFGNPLVNLHGCETITLPDPPAQVSDDARSGAQPSNEKHAKEGDEDPLNEEVYFKAHRRHERQEKQLRNIERDRAQHEKQQLDRLLDELQSQEWLRVMGITGRSLTDQEKKLYEPKRDYFIKEISALLQKFKIWKEEEKRRKLDKDHKSASFHSDGAEAASHAKDKDAKSDDEADDDQIASEPPPDINDVDALAAHQLLQEARSATAGKRPSKSKPEPEPLPPPPAEPEKPFTSFFSKPHLREAAMSGNRKGRTRLAFGLPIPDVEEKEFELPDDILTADAIKSCQRKRRRIKRGGLGGD</sequence>
<comment type="caution">
    <text evidence="4">The sequence shown here is derived from an EMBL/GenBank/DDBJ whole genome shotgun (WGS) entry which is preliminary data.</text>
</comment>
<dbReference type="InterPro" id="IPR029184">
    <property type="entry name" value="Sas4_dom"/>
</dbReference>
<protein>
    <submittedName>
        <fullName evidence="4">Something about silencing, SAS, complex subunit 4-domain-containing protein</fullName>
    </submittedName>
</protein>
<organism evidence="4 5">
    <name type="scientific">Aspergillus granulosus</name>
    <dbReference type="NCBI Taxonomy" id="176169"/>
    <lineage>
        <taxon>Eukaryota</taxon>
        <taxon>Fungi</taxon>
        <taxon>Dikarya</taxon>
        <taxon>Ascomycota</taxon>
        <taxon>Pezizomycotina</taxon>
        <taxon>Eurotiomycetes</taxon>
        <taxon>Eurotiomycetidae</taxon>
        <taxon>Eurotiales</taxon>
        <taxon>Aspergillaceae</taxon>
        <taxon>Aspergillus</taxon>
        <taxon>Aspergillus subgen. Nidulantes</taxon>
    </lineage>
</organism>
<dbReference type="Pfam" id="PF15460">
    <property type="entry name" value="SAS4"/>
    <property type="match status" value="1"/>
</dbReference>
<evidence type="ECO:0000259" key="3">
    <source>
        <dbReference type="Pfam" id="PF15460"/>
    </source>
</evidence>
<feature type="compositionally biased region" description="Basic residues" evidence="2">
    <location>
        <begin position="261"/>
        <end position="270"/>
    </location>
</feature>
<feature type="compositionally biased region" description="Basic and acidic residues" evidence="2">
    <location>
        <begin position="666"/>
        <end position="676"/>
    </location>
</feature>
<evidence type="ECO:0000313" key="4">
    <source>
        <dbReference type="EMBL" id="KAL2802646.1"/>
    </source>
</evidence>
<reference evidence="4 5" key="1">
    <citation type="submission" date="2024-07" db="EMBL/GenBank/DDBJ databases">
        <title>Section-level genome sequencing and comparative genomics of Aspergillus sections Usti and Cavernicolus.</title>
        <authorList>
            <consortium name="Lawrence Berkeley National Laboratory"/>
            <person name="Nybo J.L."/>
            <person name="Vesth T.C."/>
            <person name="Theobald S."/>
            <person name="Frisvad J.C."/>
            <person name="Larsen T.O."/>
            <person name="Kjaerboelling I."/>
            <person name="Rothschild-Mancinelli K."/>
            <person name="Lyhne E.K."/>
            <person name="Kogle M.E."/>
            <person name="Barry K."/>
            <person name="Clum A."/>
            <person name="Na H."/>
            <person name="Ledsgaard L."/>
            <person name="Lin J."/>
            <person name="Lipzen A."/>
            <person name="Kuo A."/>
            <person name="Riley R."/>
            <person name="Mondo S."/>
            <person name="Labutti K."/>
            <person name="Haridas S."/>
            <person name="Pangalinan J."/>
            <person name="Salamov A.A."/>
            <person name="Simmons B.A."/>
            <person name="Magnuson J.K."/>
            <person name="Chen J."/>
            <person name="Drula E."/>
            <person name="Henrissat B."/>
            <person name="Wiebenga A."/>
            <person name="Lubbers R.J."/>
            <person name="Gomes A.C."/>
            <person name="Makela M.R."/>
            <person name="Stajich J."/>
            <person name="Grigoriev I.V."/>
            <person name="Mortensen U.H."/>
            <person name="De Vries R.P."/>
            <person name="Baker S.E."/>
            <person name="Andersen M.R."/>
        </authorList>
    </citation>
    <scope>NUCLEOTIDE SEQUENCE [LARGE SCALE GENOMIC DNA]</scope>
    <source>
        <strain evidence="4 5">CBS 588.65</strain>
    </source>
</reference>
<feature type="region of interest" description="Disordered" evidence="2">
    <location>
        <begin position="243"/>
        <end position="299"/>
    </location>
</feature>
<dbReference type="EMBL" id="JBFXLT010000171">
    <property type="protein sequence ID" value="KAL2802646.1"/>
    <property type="molecule type" value="Genomic_DNA"/>
</dbReference>
<keyword evidence="1" id="KW-0175">Coiled coil</keyword>
<feature type="region of interest" description="Disordered" evidence="2">
    <location>
        <begin position="520"/>
        <end position="553"/>
    </location>
</feature>
<feature type="compositionally biased region" description="Basic and acidic residues" evidence="2">
    <location>
        <begin position="644"/>
        <end position="654"/>
    </location>
</feature>
<feature type="region of interest" description="Disordered" evidence="2">
    <location>
        <begin position="644"/>
        <end position="744"/>
    </location>
</feature>
<gene>
    <name evidence="4" type="ORF">BJX63DRAFT_425913</name>
</gene>
<feature type="coiled-coil region" evidence="1">
    <location>
        <begin position="558"/>
        <end position="600"/>
    </location>
</feature>
<evidence type="ECO:0000313" key="5">
    <source>
        <dbReference type="Proteomes" id="UP001610334"/>
    </source>
</evidence>
<dbReference type="InterPro" id="IPR001412">
    <property type="entry name" value="aa-tRNA-synth_I_CS"/>
</dbReference>
<name>A0ABR4GU96_9EURO</name>
<dbReference type="InterPro" id="IPR038988">
    <property type="entry name" value="Sas4"/>
</dbReference>
<feature type="domain" description="Something about silencing protein 4" evidence="3">
    <location>
        <begin position="551"/>
        <end position="648"/>
    </location>
</feature>
<proteinExistence type="predicted"/>
<dbReference type="PROSITE" id="PS00178">
    <property type="entry name" value="AA_TRNA_LIGASE_I"/>
    <property type="match status" value="1"/>
</dbReference>
<dbReference type="PANTHER" id="PTHR38422">
    <property type="entry name" value="SOMETHING ABOUT SILENCING PROTEIN 4"/>
    <property type="match status" value="1"/>
</dbReference>
<evidence type="ECO:0000256" key="2">
    <source>
        <dbReference type="SAM" id="MobiDB-lite"/>
    </source>
</evidence>
<feature type="compositionally biased region" description="Basic and acidic residues" evidence="2">
    <location>
        <begin position="435"/>
        <end position="450"/>
    </location>
</feature>
<dbReference type="Proteomes" id="UP001610334">
    <property type="component" value="Unassembled WGS sequence"/>
</dbReference>
<feature type="compositionally biased region" description="Low complexity" evidence="2">
    <location>
        <begin position="283"/>
        <end position="294"/>
    </location>
</feature>